<sequence length="353" mass="36871">MDLELRHLRIVRAVAEAGSVTKAATHLGLAQPALTAQLKRIERVLGGSLFDRDHNGARPTPLGELVLARARVLLPAARELQEEAVRFANAGGGIPRYRLGATNGPILGGLLDRLATAWPATPVTTYTSWSARELNTMLTTGRLDFAVIGACGDSPPPVDGPAAWATIAVDPVFVMLGDGHPLAGRREVELGELAGEQWAAAPGDGCFGDCFAAACARAGFTPKTVYETDVHTCLQLATVGRAVALCQATFQPAAGLGLVPLAGAPLRWRHLIGWHPESPVARVAPLIAEHARSAHAEAVRRSRPYADWLSVPPVPPQDSGSPAPVPPQDSGSPGSVLLPRDSGPAPQVLGALS</sequence>
<evidence type="ECO:0000256" key="1">
    <source>
        <dbReference type="ARBA" id="ARBA00009437"/>
    </source>
</evidence>
<dbReference type="EMBL" id="JBHSBM010000017">
    <property type="protein sequence ID" value="MFC4059618.1"/>
    <property type="molecule type" value="Genomic_DNA"/>
</dbReference>
<evidence type="ECO:0000259" key="6">
    <source>
        <dbReference type="PROSITE" id="PS50931"/>
    </source>
</evidence>
<dbReference type="Proteomes" id="UP001595850">
    <property type="component" value="Unassembled WGS sequence"/>
</dbReference>
<dbReference type="InterPro" id="IPR000847">
    <property type="entry name" value="LysR_HTH_N"/>
</dbReference>
<feature type="region of interest" description="Disordered" evidence="5">
    <location>
        <begin position="308"/>
        <end position="353"/>
    </location>
</feature>
<dbReference type="PROSITE" id="PS50931">
    <property type="entry name" value="HTH_LYSR"/>
    <property type="match status" value="1"/>
</dbReference>
<name>A0ABV8I999_9ACTN</name>
<organism evidence="7 8">
    <name type="scientific">Planomonospora corallina</name>
    <dbReference type="NCBI Taxonomy" id="1806052"/>
    <lineage>
        <taxon>Bacteria</taxon>
        <taxon>Bacillati</taxon>
        <taxon>Actinomycetota</taxon>
        <taxon>Actinomycetes</taxon>
        <taxon>Streptosporangiales</taxon>
        <taxon>Streptosporangiaceae</taxon>
        <taxon>Planomonospora</taxon>
    </lineage>
</organism>
<comment type="similarity">
    <text evidence="1">Belongs to the LysR transcriptional regulatory family.</text>
</comment>
<evidence type="ECO:0000256" key="2">
    <source>
        <dbReference type="ARBA" id="ARBA00023015"/>
    </source>
</evidence>
<keyword evidence="8" id="KW-1185">Reference proteome</keyword>
<evidence type="ECO:0000256" key="5">
    <source>
        <dbReference type="SAM" id="MobiDB-lite"/>
    </source>
</evidence>
<feature type="domain" description="HTH lysR-type" evidence="6">
    <location>
        <begin position="3"/>
        <end position="60"/>
    </location>
</feature>
<dbReference type="PANTHER" id="PTHR30346">
    <property type="entry name" value="TRANSCRIPTIONAL DUAL REGULATOR HCAR-RELATED"/>
    <property type="match status" value="1"/>
</dbReference>
<keyword evidence="3" id="KW-0238">DNA-binding</keyword>
<dbReference type="InterPro" id="IPR005119">
    <property type="entry name" value="LysR_subst-bd"/>
</dbReference>
<dbReference type="PANTHER" id="PTHR30346:SF30">
    <property type="entry name" value="SMALL NEUTRAL PROTEASE REGULATORY PROTEIN"/>
    <property type="match status" value="1"/>
</dbReference>
<evidence type="ECO:0000256" key="4">
    <source>
        <dbReference type="ARBA" id="ARBA00023163"/>
    </source>
</evidence>
<dbReference type="SUPFAM" id="SSF46785">
    <property type="entry name" value="Winged helix' DNA-binding domain"/>
    <property type="match status" value="1"/>
</dbReference>
<dbReference type="Pfam" id="PF03466">
    <property type="entry name" value="LysR_substrate"/>
    <property type="match status" value="1"/>
</dbReference>
<keyword evidence="4" id="KW-0804">Transcription</keyword>
<reference evidence="8" key="1">
    <citation type="journal article" date="2019" name="Int. J. Syst. Evol. Microbiol.">
        <title>The Global Catalogue of Microorganisms (GCM) 10K type strain sequencing project: providing services to taxonomists for standard genome sequencing and annotation.</title>
        <authorList>
            <consortium name="The Broad Institute Genomics Platform"/>
            <consortium name="The Broad Institute Genome Sequencing Center for Infectious Disease"/>
            <person name="Wu L."/>
            <person name="Ma J."/>
        </authorList>
    </citation>
    <scope>NUCLEOTIDE SEQUENCE [LARGE SCALE GENOMIC DNA]</scope>
    <source>
        <strain evidence="8">TBRC 4489</strain>
    </source>
</reference>
<protein>
    <submittedName>
        <fullName evidence="7">LysR family transcriptional regulator</fullName>
    </submittedName>
</protein>
<dbReference type="PRINTS" id="PR00039">
    <property type="entry name" value="HTHLYSR"/>
</dbReference>
<evidence type="ECO:0000313" key="7">
    <source>
        <dbReference type="EMBL" id="MFC4059618.1"/>
    </source>
</evidence>
<dbReference type="InterPro" id="IPR036390">
    <property type="entry name" value="WH_DNA-bd_sf"/>
</dbReference>
<evidence type="ECO:0000256" key="3">
    <source>
        <dbReference type="ARBA" id="ARBA00023125"/>
    </source>
</evidence>
<dbReference type="InterPro" id="IPR036388">
    <property type="entry name" value="WH-like_DNA-bd_sf"/>
</dbReference>
<evidence type="ECO:0000313" key="8">
    <source>
        <dbReference type="Proteomes" id="UP001595850"/>
    </source>
</evidence>
<dbReference type="Gene3D" id="3.40.190.10">
    <property type="entry name" value="Periplasmic binding protein-like II"/>
    <property type="match status" value="2"/>
</dbReference>
<dbReference type="Gene3D" id="1.10.10.10">
    <property type="entry name" value="Winged helix-like DNA-binding domain superfamily/Winged helix DNA-binding domain"/>
    <property type="match status" value="1"/>
</dbReference>
<accession>A0ABV8I999</accession>
<dbReference type="RefSeq" id="WP_377288064.1">
    <property type="nucleotide sequence ID" value="NZ_JBHSBM010000017.1"/>
</dbReference>
<dbReference type="CDD" id="cd08414">
    <property type="entry name" value="PBP2_LTTR_aromatics_like"/>
    <property type="match status" value="1"/>
</dbReference>
<comment type="caution">
    <text evidence="7">The sequence shown here is derived from an EMBL/GenBank/DDBJ whole genome shotgun (WGS) entry which is preliminary data.</text>
</comment>
<gene>
    <name evidence="7" type="ORF">ACFOWE_15040</name>
</gene>
<dbReference type="SUPFAM" id="SSF53850">
    <property type="entry name" value="Periplasmic binding protein-like II"/>
    <property type="match status" value="1"/>
</dbReference>
<dbReference type="Pfam" id="PF00126">
    <property type="entry name" value="HTH_1"/>
    <property type="match status" value="1"/>
</dbReference>
<proteinExistence type="inferred from homology"/>
<keyword evidence="2" id="KW-0805">Transcription regulation</keyword>